<dbReference type="Pfam" id="PF00646">
    <property type="entry name" value="F-box"/>
    <property type="match status" value="1"/>
</dbReference>
<dbReference type="EMBL" id="JAIXMP010000011">
    <property type="protein sequence ID" value="KAI9265099.1"/>
    <property type="molecule type" value="Genomic_DNA"/>
</dbReference>
<evidence type="ECO:0000313" key="2">
    <source>
        <dbReference type="EMBL" id="KAI9265099.1"/>
    </source>
</evidence>
<evidence type="ECO:0000259" key="1">
    <source>
        <dbReference type="PROSITE" id="PS50181"/>
    </source>
</evidence>
<reference evidence="2" key="1">
    <citation type="journal article" date="2022" name="IScience">
        <title>Evolution of zygomycete secretomes and the origins of terrestrial fungal ecologies.</title>
        <authorList>
            <person name="Chang Y."/>
            <person name="Wang Y."/>
            <person name="Mondo S."/>
            <person name="Ahrendt S."/>
            <person name="Andreopoulos W."/>
            <person name="Barry K."/>
            <person name="Beard J."/>
            <person name="Benny G.L."/>
            <person name="Blankenship S."/>
            <person name="Bonito G."/>
            <person name="Cuomo C."/>
            <person name="Desiro A."/>
            <person name="Gervers K.A."/>
            <person name="Hundley H."/>
            <person name="Kuo A."/>
            <person name="LaButti K."/>
            <person name="Lang B.F."/>
            <person name="Lipzen A."/>
            <person name="O'Donnell K."/>
            <person name="Pangilinan J."/>
            <person name="Reynolds N."/>
            <person name="Sandor L."/>
            <person name="Smith M.E."/>
            <person name="Tsang A."/>
            <person name="Grigoriev I.V."/>
            <person name="Stajich J.E."/>
            <person name="Spatafora J.W."/>
        </authorList>
    </citation>
    <scope>NUCLEOTIDE SEQUENCE</scope>
    <source>
        <strain evidence="2">RSA 2281</strain>
    </source>
</reference>
<keyword evidence="3" id="KW-1185">Reference proteome</keyword>
<accession>A0AAD5KBX1</accession>
<dbReference type="InterPro" id="IPR036047">
    <property type="entry name" value="F-box-like_dom_sf"/>
</dbReference>
<reference evidence="2" key="2">
    <citation type="submission" date="2023-02" db="EMBL/GenBank/DDBJ databases">
        <authorList>
            <consortium name="DOE Joint Genome Institute"/>
            <person name="Mondo S.J."/>
            <person name="Chang Y."/>
            <person name="Wang Y."/>
            <person name="Ahrendt S."/>
            <person name="Andreopoulos W."/>
            <person name="Barry K."/>
            <person name="Beard J."/>
            <person name="Benny G.L."/>
            <person name="Blankenship S."/>
            <person name="Bonito G."/>
            <person name="Cuomo C."/>
            <person name="Desiro A."/>
            <person name="Gervers K.A."/>
            <person name="Hundley H."/>
            <person name="Kuo A."/>
            <person name="LaButti K."/>
            <person name="Lang B.F."/>
            <person name="Lipzen A."/>
            <person name="O'Donnell K."/>
            <person name="Pangilinan J."/>
            <person name="Reynolds N."/>
            <person name="Sandor L."/>
            <person name="Smith M.W."/>
            <person name="Tsang A."/>
            <person name="Grigoriev I.V."/>
            <person name="Stajich J.E."/>
            <person name="Spatafora J.W."/>
        </authorList>
    </citation>
    <scope>NUCLEOTIDE SEQUENCE</scope>
    <source>
        <strain evidence="2">RSA 2281</strain>
    </source>
</reference>
<proteinExistence type="predicted"/>
<dbReference type="PROSITE" id="PS50181">
    <property type="entry name" value="FBOX"/>
    <property type="match status" value="1"/>
</dbReference>
<dbReference type="AlphaFoldDB" id="A0AAD5KBX1"/>
<dbReference type="SUPFAM" id="SSF81383">
    <property type="entry name" value="F-box domain"/>
    <property type="match status" value="1"/>
</dbReference>
<sequence length="116" mass="13648">MTLMSSQKDKRIDPLVHFPQEILSVIFDKLLIRDAIECVRVCKAWYNRVPGLSRTPWKKMLLDCKKQNELPSCPPIFNDYIQSIAFFNYDDDVNTLFNHLNLIISWDCPQLTKLCK</sequence>
<name>A0AAD5KBX1_9FUNG</name>
<gene>
    <name evidence="2" type="ORF">BDA99DRAFT_42625</name>
</gene>
<dbReference type="Gene3D" id="1.20.1280.50">
    <property type="match status" value="1"/>
</dbReference>
<feature type="domain" description="F-box" evidence="1">
    <location>
        <begin position="12"/>
        <end position="60"/>
    </location>
</feature>
<dbReference type="Proteomes" id="UP001209540">
    <property type="component" value="Unassembled WGS sequence"/>
</dbReference>
<protein>
    <recommendedName>
        <fullName evidence="1">F-box domain-containing protein</fullName>
    </recommendedName>
</protein>
<comment type="caution">
    <text evidence="2">The sequence shown here is derived from an EMBL/GenBank/DDBJ whole genome shotgun (WGS) entry which is preliminary data.</text>
</comment>
<evidence type="ECO:0000313" key="3">
    <source>
        <dbReference type="Proteomes" id="UP001209540"/>
    </source>
</evidence>
<dbReference type="InterPro" id="IPR001810">
    <property type="entry name" value="F-box_dom"/>
</dbReference>
<organism evidence="2 3">
    <name type="scientific">Phascolomyces articulosus</name>
    <dbReference type="NCBI Taxonomy" id="60185"/>
    <lineage>
        <taxon>Eukaryota</taxon>
        <taxon>Fungi</taxon>
        <taxon>Fungi incertae sedis</taxon>
        <taxon>Mucoromycota</taxon>
        <taxon>Mucoromycotina</taxon>
        <taxon>Mucoromycetes</taxon>
        <taxon>Mucorales</taxon>
        <taxon>Lichtheimiaceae</taxon>
        <taxon>Phascolomyces</taxon>
    </lineage>
</organism>